<dbReference type="AlphaFoldDB" id="A0A5E7K1A6"/>
<sequence>MSRSLGLREDQRWKDELVTRIIGFLPVEPRWGHREQAHSHREMRSTVGVSLLAMMPEQAPKN</sequence>
<organism evidence="1 2">
    <name type="scientific">Pseudomonas fluorescens</name>
    <dbReference type="NCBI Taxonomy" id="294"/>
    <lineage>
        <taxon>Bacteria</taxon>
        <taxon>Pseudomonadati</taxon>
        <taxon>Pseudomonadota</taxon>
        <taxon>Gammaproteobacteria</taxon>
        <taxon>Pseudomonadales</taxon>
        <taxon>Pseudomonadaceae</taxon>
        <taxon>Pseudomonas</taxon>
    </lineage>
</organism>
<proteinExistence type="predicted"/>
<evidence type="ECO:0000313" key="1">
    <source>
        <dbReference type="EMBL" id="VVO93952.1"/>
    </source>
</evidence>
<name>A0A5E7K1A6_PSEFL</name>
<evidence type="ECO:0000313" key="2">
    <source>
        <dbReference type="Proteomes" id="UP000377224"/>
    </source>
</evidence>
<gene>
    <name evidence="1" type="ORF">PS896_02475</name>
</gene>
<protein>
    <submittedName>
        <fullName evidence="1">Uncharacterized protein</fullName>
    </submittedName>
</protein>
<dbReference type="EMBL" id="CABVIN010000002">
    <property type="protein sequence ID" value="VVO93952.1"/>
    <property type="molecule type" value="Genomic_DNA"/>
</dbReference>
<reference evidence="1 2" key="1">
    <citation type="submission" date="2019-09" db="EMBL/GenBank/DDBJ databases">
        <authorList>
            <person name="Chandra G."/>
            <person name="Truman W A."/>
        </authorList>
    </citation>
    <scope>NUCLEOTIDE SEQUENCE [LARGE SCALE GENOMIC DNA]</scope>
    <source>
        <strain evidence="1">PS896</strain>
    </source>
</reference>
<dbReference type="Proteomes" id="UP000377224">
    <property type="component" value="Unassembled WGS sequence"/>
</dbReference>
<accession>A0A5E7K1A6</accession>